<dbReference type="GO" id="GO:0005879">
    <property type="term" value="C:axonemal microtubule"/>
    <property type="evidence" value="ECO:0007669"/>
    <property type="project" value="TreeGrafter"/>
</dbReference>
<accession>A0A834XW76</accession>
<comment type="caution">
    <text evidence="2">The sequence shown here is derived from an EMBL/GenBank/DDBJ whole genome shotgun (WGS) entry which is preliminary data.</text>
</comment>
<dbReference type="InterPro" id="IPR039986">
    <property type="entry name" value="CFAP210"/>
</dbReference>
<dbReference type="AlphaFoldDB" id="A0A834XW76"/>
<dbReference type="EMBL" id="JACMRX010000003">
    <property type="protein sequence ID" value="KAF7992692.1"/>
    <property type="molecule type" value="Genomic_DNA"/>
</dbReference>
<evidence type="ECO:0000313" key="3">
    <source>
        <dbReference type="Proteomes" id="UP000639338"/>
    </source>
</evidence>
<dbReference type="Proteomes" id="UP000639338">
    <property type="component" value="Unassembled WGS sequence"/>
</dbReference>
<dbReference type="PANTHER" id="PTHR28663:SF1">
    <property type="entry name" value="CILIA- AND FLAGELLA- ASSOCIATED PROTEIN 210"/>
    <property type="match status" value="1"/>
</dbReference>
<dbReference type="PANTHER" id="PTHR28663">
    <property type="entry name" value="COILED-COIL DOMAIN-CONTAINING PROTEIN 173"/>
    <property type="match status" value="1"/>
</dbReference>
<keyword evidence="1" id="KW-0175">Coiled coil</keyword>
<keyword evidence="3" id="KW-1185">Reference proteome</keyword>
<dbReference type="OrthoDB" id="331765at2759"/>
<organism evidence="2 3">
    <name type="scientific">Aphidius gifuensis</name>
    <name type="common">Parasitoid wasp</name>
    <dbReference type="NCBI Taxonomy" id="684658"/>
    <lineage>
        <taxon>Eukaryota</taxon>
        <taxon>Metazoa</taxon>
        <taxon>Ecdysozoa</taxon>
        <taxon>Arthropoda</taxon>
        <taxon>Hexapoda</taxon>
        <taxon>Insecta</taxon>
        <taxon>Pterygota</taxon>
        <taxon>Neoptera</taxon>
        <taxon>Endopterygota</taxon>
        <taxon>Hymenoptera</taxon>
        <taxon>Apocrita</taxon>
        <taxon>Ichneumonoidea</taxon>
        <taxon>Braconidae</taxon>
        <taxon>Aphidiinae</taxon>
        <taxon>Aphidius</taxon>
    </lineage>
</organism>
<protein>
    <recommendedName>
        <fullName evidence="4">Trichohyalin-plectin-homology domain-containing protein</fullName>
    </recommendedName>
</protein>
<proteinExistence type="predicted"/>
<evidence type="ECO:0008006" key="4">
    <source>
        <dbReference type="Google" id="ProtNLM"/>
    </source>
</evidence>
<evidence type="ECO:0000256" key="1">
    <source>
        <dbReference type="SAM" id="Coils"/>
    </source>
</evidence>
<gene>
    <name evidence="2" type="ORF">HCN44_005036</name>
</gene>
<sequence length="435" mass="52328">MSKKEKHRRDILSKKEDSDEARLQFIKELTAKNAEERAEIVNEARKLLFYKKPHCRLINSALLTSECYRELNAQIEFNKKLQNVDKQQDKEYADILKKDTENFINEEKQKIQNRMIKIKTYGDELKKQINETNNNLKEIEMTELRSDQEALINMNKELQLIEQCEAEQIIKKKEEIKKLFLDSLEEKRRREEKIKVDEDLENRAIQAYKNTKSKLNKITKEKLKKEQIEKIQRTEYLERLRKAIAEKDEIENKKIEAKRNFAEKMKNDILKYHSDIEELKKKKADEEKNLIAWETLQRYKRNEFNEENKLKQLQEEWKKKIDMREYLKKQMEEQEAINNHEKVMNDESKEVKQAIDKTNNKVLAYGQEVLEESKGVRPLFPIIKAIEQFKKENNLLPRKTFEIEEEEEDSPLARKRNMKKICSNPLSPDKIFYLG</sequence>
<feature type="coiled-coil region" evidence="1">
    <location>
        <begin position="233"/>
        <end position="357"/>
    </location>
</feature>
<evidence type="ECO:0000313" key="2">
    <source>
        <dbReference type="EMBL" id="KAF7992692.1"/>
    </source>
</evidence>
<reference evidence="2 3" key="1">
    <citation type="submission" date="2020-08" db="EMBL/GenBank/DDBJ databases">
        <title>Aphidius gifuensis genome sequencing and assembly.</title>
        <authorList>
            <person name="Du Z."/>
        </authorList>
    </citation>
    <scope>NUCLEOTIDE SEQUENCE [LARGE SCALE GENOMIC DNA]</scope>
    <source>
        <strain evidence="2">YNYX2018</strain>
        <tissue evidence="2">Adults</tissue>
    </source>
</reference>
<name>A0A834XW76_APHGI</name>